<reference evidence="2 3" key="1">
    <citation type="journal article" date="2019" name="Sci. Data">
        <title>Hybrid genome assembly and annotation of Danionella translucida.</title>
        <authorList>
            <person name="Kadobianskyi M."/>
            <person name="Schulze L."/>
            <person name="Schuelke M."/>
            <person name="Judkewitz B."/>
        </authorList>
    </citation>
    <scope>NUCLEOTIDE SEQUENCE [LARGE SCALE GENOMIC DNA]</scope>
    <source>
        <strain evidence="2 3">Bolton</strain>
    </source>
</reference>
<dbReference type="Proteomes" id="UP000316079">
    <property type="component" value="Unassembled WGS sequence"/>
</dbReference>
<proteinExistence type="predicted"/>
<evidence type="ECO:0000313" key="2">
    <source>
        <dbReference type="EMBL" id="TRY91651.1"/>
    </source>
</evidence>
<gene>
    <name evidence="2" type="ORF">DNTS_028324</name>
</gene>
<feature type="non-terminal residue" evidence="2">
    <location>
        <position position="1"/>
    </location>
</feature>
<organism evidence="2 3">
    <name type="scientific">Danionella cerebrum</name>
    <dbReference type="NCBI Taxonomy" id="2873325"/>
    <lineage>
        <taxon>Eukaryota</taxon>
        <taxon>Metazoa</taxon>
        <taxon>Chordata</taxon>
        <taxon>Craniata</taxon>
        <taxon>Vertebrata</taxon>
        <taxon>Euteleostomi</taxon>
        <taxon>Actinopterygii</taxon>
        <taxon>Neopterygii</taxon>
        <taxon>Teleostei</taxon>
        <taxon>Ostariophysi</taxon>
        <taxon>Cypriniformes</taxon>
        <taxon>Danionidae</taxon>
        <taxon>Danioninae</taxon>
        <taxon>Danionella</taxon>
    </lineage>
</organism>
<dbReference type="AlphaFoldDB" id="A0A553QNU2"/>
<dbReference type="Pfam" id="PF02210">
    <property type="entry name" value="Laminin_G_2"/>
    <property type="match status" value="1"/>
</dbReference>
<dbReference type="Gene3D" id="2.60.120.200">
    <property type="match status" value="1"/>
</dbReference>
<accession>A0A553QNU2</accession>
<feature type="domain" description="Laminin G" evidence="1">
    <location>
        <begin position="26"/>
        <end position="83"/>
    </location>
</feature>
<evidence type="ECO:0000313" key="3">
    <source>
        <dbReference type="Proteomes" id="UP000316079"/>
    </source>
</evidence>
<keyword evidence="3" id="KW-1185">Reference proteome</keyword>
<dbReference type="InterPro" id="IPR001791">
    <property type="entry name" value="Laminin_G"/>
</dbReference>
<dbReference type="EMBL" id="SRMA01025728">
    <property type="protein sequence ID" value="TRY91651.1"/>
    <property type="molecule type" value="Genomic_DNA"/>
</dbReference>
<name>A0A553QNU2_9TELE</name>
<dbReference type="SUPFAM" id="SSF49899">
    <property type="entry name" value="Concanavalin A-like lectins/glucanases"/>
    <property type="match status" value="1"/>
</dbReference>
<dbReference type="OrthoDB" id="8672326at2759"/>
<dbReference type="STRING" id="623744.A0A553QNU2"/>
<feature type="non-terminal residue" evidence="2">
    <location>
        <position position="84"/>
    </location>
</feature>
<protein>
    <recommendedName>
        <fullName evidence="1">Laminin G domain-containing protein</fullName>
    </recommendedName>
</protein>
<evidence type="ECO:0000259" key="1">
    <source>
        <dbReference type="Pfam" id="PF02210"/>
    </source>
</evidence>
<comment type="caution">
    <text evidence="2">The sequence shown here is derived from an EMBL/GenBank/DDBJ whole genome shotgun (WGS) entry which is preliminary data.</text>
</comment>
<sequence length="84" mass="9280">EVHFTLDRCAGATIIEMEGVGSWLTTVDHSSCEVTGVTPNMDKHLNGTQVLQLGGVNEKLPYVYPQLQHKHFTGCIRNLIVDSK</sequence>
<dbReference type="InterPro" id="IPR013320">
    <property type="entry name" value="ConA-like_dom_sf"/>
</dbReference>